<protein>
    <submittedName>
        <fullName evidence="1">Uncharacterized protein</fullName>
    </submittedName>
</protein>
<dbReference type="AlphaFoldDB" id="A0A0E9SX73"/>
<reference evidence="1" key="1">
    <citation type="submission" date="2014-11" db="EMBL/GenBank/DDBJ databases">
        <authorList>
            <person name="Amaro Gonzalez C."/>
        </authorList>
    </citation>
    <scope>NUCLEOTIDE SEQUENCE</scope>
</reference>
<proteinExistence type="predicted"/>
<accession>A0A0E9SX73</accession>
<organism evidence="1">
    <name type="scientific">Anguilla anguilla</name>
    <name type="common">European freshwater eel</name>
    <name type="synonym">Muraena anguilla</name>
    <dbReference type="NCBI Taxonomy" id="7936"/>
    <lineage>
        <taxon>Eukaryota</taxon>
        <taxon>Metazoa</taxon>
        <taxon>Chordata</taxon>
        <taxon>Craniata</taxon>
        <taxon>Vertebrata</taxon>
        <taxon>Euteleostomi</taxon>
        <taxon>Actinopterygii</taxon>
        <taxon>Neopterygii</taxon>
        <taxon>Teleostei</taxon>
        <taxon>Anguilliformes</taxon>
        <taxon>Anguillidae</taxon>
        <taxon>Anguilla</taxon>
    </lineage>
</organism>
<dbReference type="EMBL" id="GBXM01063429">
    <property type="protein sequence ID" value="JAH45148.1"/>
    <property type="molecule type" value="Transcribed_RNA"/>
</dbReference>
<evidence type="ECO:0000313" key="1">
    <source>
        <dbReference type="EMBL" id="JAH45148.1"/>
    </source>
</evidence>
<name>A0A0E9SX73_ANGAN</name>
<sequence length="28" mass="3324">MGLKKYDLTSKSKNRLVQSVYSYENRNT</sequence>
<reference evidence="1" key="2">
    <citation type="journal article" date="2015" name="Fish Shellfish Immunol.">
        <title>Early steps in the European eel (Anguilla anguilla)-Vibrio vulnificus interaction in the gills: Role of the RtxA13 toxin.</title>
        <authorList>
            <person name="Callol A."/>
            <person name="Pajuelo D."/>
            <person name="Ebbesson L."/>
            <person name="Teles M."/>
            <person name="MacKenzie S."/>
            <person name="Amaro C."/>
        </authorList>
    </citation>
    <scope>NUCLEOTIDE SEQUENCE</scope>
</reference>